<dbReference type="InterPro" id="IPR001279">
    <property type="entry name" value="Metallo-B-lactamas"/>
</dbReference>
<comment type="caution">
    <text evidence="6">The sequence shown here is derived from an EMBL/GenBank/DDBJ whole genome shotgun (WGS) entry which is preliminary data.</text>
</comment>
<dbReference type="PANTHER" id="PTHR46233:SF3">
    <property type="entry name" value="HYDROXYACYLGLUTATHIONE HYDROLASE GLOC"/>
    <property type="match status" value="1"/>
</dbReference>
<evidence type="ECO:0000259" key="5">
    <source>
        <dbReference type="SMART" id="SM00849"/>
    </source>
</evidence>
<sequence length="220" mass="24224">MNGLKLKYFVNEVGLLRSNSYIAYDEDTKKAVIIDAGDDAWKILETIHAHRLNPVAVYATHCHFDHVMAVEDLKQSLGVPFYIHPDDRELLARSRELTRSFLGIDIPAPAEPDGYVVEGQVIELGGCRLKVIHTPGHSPGSVCYYTDGILFSGDTLFQGSIGRTDAFGGDTAKIVDSIVNKLFTLPDDVHVLPGHGLPTTLGWEKRNNPFVGEGGILRRK</sequence>
<dbReference type="EMBL" id="DRXH01000120">
    <property type="protein sequence ID" value="HHM44347.1"/>
    <property type="molecule type" value="Genomic_DNA"/>
</dbReference>
<dbReference type="Pfam" id="PF00753">
    <property type="entry name" value="Lactamase_B"/>
    <property type="match status" value="1"/>
</dbReference>
<proteinExistence type="predicted"/>
<dbReference type="GO" id="GO:0016787">
    <property type="term" value="F:hydrolase activity"/>
    <property type="evidence" value="ECO:0007669"/>
    <property type="project" value="UniProtKB-KW"/>
</dbReference>
<evidence type="ECO:0000313" key="6">
    <source>
        <dbReference type="EMBL" id="HHM44347.1"/>
    </source>
</evidence>
<gene>
    <name evidence="6" type="ORF">ENM31_03500</name>
</gene>
<dbReference type="InterPro" id="IPR036866">
    <property type="entry name" value="RibonucZ/Hydroxyglut_hydro"/>
</dbReference>
<dbReference type="GO" id="GO:0046872">
    <property type="term" value="F:metal ion binding"/>
    <property type="evidence" value="ECO:0007669"/>
    <property type="project" value="UniProtKB-KW"/>
</dbReference>
<dbReference type="SMART" id="SM00849">
    <property type="entry name" value="Lactamase_B"/>
    <property type="match status" value="1"/>
</dbReference>
<dbReference type="SUPFAM" id="SSF56281">
    <property type="entry name" value="Metallo-hydrolase/oxidoreductase"/>
    <property type="match status" value="1"/>
</dbReference>
<dbReference type="PANTHER" id="PTHR46233">
    <property type="entry name" value="HYDROXYACYLGLUTATHIONE HYDROLASE GLOC"/>
    <property type="match status" value="1"/>
</dbReference>
<dbReference type="AlphaFoldDB" id="A0A7J3VTB1"/>
<accession>A0A7J3VTB1</accession>
<evidence type="ECO:0000256" key="4">
    <source>
        <dbReference type="ARBA" id="ARBA00022833"/>
    </source>
</evidence>
<reference evidence="6" key="1">
    <citation type="journal article" date="2020" name="mSystems">
        <title>Genome- and Community-Level Interaction Insights into Carbon Utilization and Element Cycling Functions of Hydrothermarchaeota in Hydrothermal Sediment.</title>
        <authorList>
            <person name="Zhou Z."/>
            <person name="Liu Y."/>
            <person name="Xu W."/>
            <person name="Pan J."/>
            <person name="Luo Z.H."/>
            <person name="Li M."/>
        </authorList>
    </citation>
    <scope>NUCLEOTIDE SEQUENCE [LARGE SCALE GENOMIC DNA]</scope>
    <source>
        <strain evidence="6">SpSt-1074</strain>
    </source>
</reference>
<name>A0A7J3VTB1_CALS0</name>
<keyword evidence="3 6" id="KW-0378">Hydrolase</keyword>
<evidence type="ECO:0000256" key="3">
    <source>
        <dbReference type="ARBA" id="ARBA00022801"/>
    </source>
</evidence>
<keyword evidence="4" id="KW-0862">Zinc</keyword>
<feature type="domain" description="Metallo-beta-lactamase" evidence="5">
    <location>
        <begin position="17"/>
        <end position="195"/>
    </location>
</feature>
<comment type="cofactor">
    <cofactor evidence="1">
        <name>Zn(2+)</name>
        <dbReference type="ChEBI" id="CHEBI:29105"/>
    </cofactor>
</comment>
<keyword evidence="2" id="KW-0479">Metal-binding</keyword>
<evidence type="ECO:0000256" key="1">
    <source>
        <dbReference type="ARBA" id="ARBA00001947"/>
    </source>
</evidence>
<dbReference type="CDD" id="cd06262">
    <property type="entry name" value="metallo-hydrolase-like_MBL-fold"/>
    <property type="match status" value="1"/>
</dbReference>
<dbReference type="InterPro" id="IPR051453">
    <property type="entry name" value="MBL_Glyoxalase_II"/>
</dbReference>
<protein>
    <submittedName>
        <fullName evidence="6">MBL fold metallo-hydrolase</fullName>
    </submittedName>
</protein>
<evidence type="ECO:0000256" key="2">
    <source>
        <dbReference type="ARBA" id="ARBA00022723"/>
    </source>
</evidence>
<dbReference type="Gene3D" id="3.60.15.10">
    <property type="entry name" value="Ribonuclease Z/Hydroxyacylglutathione hydrolase-like"/>
    <property type="match status" value="1"/>
</dbReference>
<organism evidence="6">
    <name type="scientific">Caldiarchaeum subterraneum</name>
    <dbReference type="NCBI Taxonomy" id="311458"/>
    <lineage>
        <taxon>Archaea</taxon>
        <taxon>Nitrososphaerota</taxon>
        <taxon>Candidatus Caldarchaeales</taxon>
        <taxon>Candidatus Caldarchaeaceae</taxon>
        <taxon>Candidatus Caldarchaeum</taxon>
    </lineage>
</organism>